<evidence type="ECO:0000256" key="2">
    <source>
        <dbReference type="SAM" id="SignalP"/>
    </source>
</evidence>
<dbReference type="SUPFAM" id="SSF49452">
    <property type="entry name" value="Starch-binding domain-like"/>
    <property type="match status" value="1"/>
</dbReference>
<evidence type="ECO:0000313" key="4">
    <source>
        <dbReference type="Proteomes" id="UP000237381"/>
    </source>
</evidence>
<name>A0A2S4M1M7_9BURK</name>
<feature type="signal peptide" evidence="2">
    <location>
        <begin position="1"/>
        <end position="36"/>
    </location>
</feature>
<dbReference type="GO" id="GO:0030246">
    <property type="term" value="F:carbohydrate binding"/>
    <property type="evidence" value="ECO:0007669"/>
    <property type="project" value="InterPro"/>
</dbReference>
<dbReference type="InterPro" id="IPR013784">
    <property type="entry name" value="Carb-bd-like_fold"/>
</dbReference>
<feature type="compositionally biased region" description="Polar residues" evidence="1">
    <location>
        <begin position="47"/>
        <end position="57"/>
    </location>
</feature>
<feature type="region of interest" description="Disordered" evidence="1">
    <location>
        <begin position="38"/>
        <end position="94"/>
    </location>
</feature>
<keyword evidence="2" id="KW-0732">Signal</keyword>
<dbReference type="AlphaFoldDB" id="A0A2S4M1M7"/>
<evidence type="ECO:0000313" key="3">
    <source>
        <dbReference type="EMBL" id="POR48499.1"/>
    </source>
</evidence>
<reference evidence="3 4" key="1">
    <citation type="submission" date="2018-01" db="EMBL/GenBank/DDBJ databases">
        <title>Genomic Encyclopedia of Type Strains, Phase III (KMG-III): the genomes of soil and plant-associated and newly described type strains.</title>
        <authorList>
            <person name="Whitman W."/>
        </authorList>
    </citation>
    <scope>NUCLEOTIDE SEQUENCE [LARGE SCALE GENOMIC DNA]</scope>
    <source>
        <strain evidence="3 4">JCM 18070</strain>
    </source>
</reference>
<organism evidence="3 4">
    <name type="scientific">Paraburkholderia eburnea</name>
    <dbReference type="NCBI Taxonomy" id="1189126"/>
    <lineage>
        <taxon>Bacteria</taxon>
        <taxon>Pseudomonadati</taxon>
        <taxon>Pseudomonadota</taxon>
        <taxon>Betaproteobacteria</taxon>
        <taxon>Burkholderiales</taxon>
        <taxon>Burkholderiaceae</taxon>
        <taxon>Paraburkholderia</taxon>
    </lineage>
</organism>
<proteinExistence type="predicted"/>
<dbReference type="Proteomes" id="UP000237381">
    <property type="component" value="Unassembled WGS sequence"/>
</dbReference>
<evidence type="ECO:0008006" key="5">
    <source>
        <dbReference type="Google" id="ProtNLM"/>
    </source>
</evidence>
<dbReference type="EMBL" id="PQGA01000014">
    <property type="protein sequence ID" value="POR48499.1"/>
    <property type="molecule type" value="Genomic_DNA"/>
</dbReference>
<dbReference type="OrthoDB" id="8926484at2"/>
<gene>
    <name evidence="3" type="ORF">B0G62_11484</name>
</gene>
<protein>
    <recommendedName>
        <fullName evidence="5">Carboxypeptidase family protein</fullName>
    </recommendedName>
</protein>
<sequence length="186" mass="18922">MKMFRNTRPVLSAAALATTLAIGAIGFAGMTQPAFAQQAMPPGGNAGTDNMNGTTGNATVGGSSSDDSSAGNTNGGGMPQVQQQGDVSYVSGGVGQDESKALQGAAHSWPLALRFTGRKAEFLADVHVQITDAHGASVLDATSRGPYMLVRVRPGRYTVHVSHAGVDKTSAVTVGSNGSARASFVW</sequence>
<keyword evidence="4" id="KW-1185">Reference proteome</keyword>
<dbReference type="Gene3D" id="2.60.40.1120">
    <property type="entry name" value="Carboxypeptidase-like, regulatory domain"/>
    <property type="match status" value="1"/>
</dbReference>
<accession>A0A2S4M1M7</accession>
<comment type="caution">
    <text evidence="3">The sequence shown here is derived from an EMBL/GenBank/DDBJ whole genome shotgun (WGS) entry which is preliminary data.</text>
</comment>
<feature type="compositionally biased region" description="Low complexity" evidence="1">
    <location>
        <begin position="58"/>
        <end position="72"/>
    </location>
</feature>
<dbReference type="RefSeq" id="WP_103706343.1">
    <property type="nucleotide sequence ID" value="NZ_PQGA01000014.1"/>
</dbReference>
<evidence type="ECO:0000256" key="1">
    <source>
        <dbReference type="SAM" id="MobiDB-lite"/>
    </source>
</evidence>
<feature type="chain" id="PRO_5015435031" description="Carboxypeptidase family protein" evidence="2">
    <location>
        <begin position="37"/>
        <end position="186"/>
    </location>
</feature>